<dbReference type="RefSeq" id="WP_125484372.1">
    <property type="nucleotide sequence ID" value="NZ_RSDW01000001.1"/>
</dbReference>
<feature type="domain" description="Polysaccharide export protein N-terminal" evidence="3">
    <location>
        <begin position="74"/>
        <end position="145"/>
    </location>
</feature>
<dbReference type="Gene3D" id="3.30.1950.10">
    <property type="entry name" value="wza like domain"/>
    <property type="match status" value="1"/>
</dbReference>
<dbReference type="PANTHER" id="PTHR33619:SF3">
    <property type="entry name" value="POLYSACCHARIDE EXPORT PROTEIN GFCE-RELATED"/>
    <property type="match status" value="1"/>
</dbReference>
<feature type="region of interest" description="Disordered" evidence="2">
    <location>
        <begin position="35"/>
        <end position="55"/>
    </location>
</feature>
<dbReference type="Proteomes" id="UP000269669">
    <property type="component" value="Unassembled WGS sequence"/>
</dbReference>
<dbReference type="Pfam" id="PF02563">
    <property type="entry name" value="Poly_export"/>
    <property type="match status" value="1"/>
</dbReference>
<evidence type="ECO:0000259" key="4">
    <source>
        <dbReference type="Pfam" id="PF10531"/>
    </source>
</evidence>
<evidence type="ECO:0000256" key="2">
    <source>
        <dbReference type="SAM" id="MobiDB-lite"/>
    </source>
</evidence>
<name>A0A3R9P858_9BACT</name>
<proteinExistence type="predicted"/>
<reference evidence="5 6" key="1">
    <citation type="submission" date="2018-12" db="EMBL/GenBank/DDBJ databases">
        <title>Sequencing of bacterial isolates from soil warming experiment in Harvard Forest, Massachusetts, USA.</title>
        <authorList>
            <person name="Deangelis K."/>
        </authorList>
    </citation>
    <scope>NUCLEOTIDE SEQUENCE [LARGE SCALE GENOMIC DNA]</scope>
    <source>
        <strain evidence="5 6">EB153</strain>
    </source>
</reference>
<dbReference type="InterPro" id="IPR003715">
    <property type="entry name" value="Poly_export_N"/>
</dbReference>
<evidence type="ECO:0000313" key="6">
    <source>
        <dbReference type="Proteomes" id="UP000269669"/>
    </source>
</evidence>
<dbReference type="Pfam" id="PF10531">
    <property type="entry name" value="SLBB"/>
    <property type="match status" value="2"/>
</dbReference>
<organism evidence="5 6">
    <name type="scientific">Edaphobacter aggregans</name>
    <dbReference type="NCBI Taxonomy" id="570835"/>
    <lineage>
        <taxon>Bacteria</taxon>
        <taxon>Pseudomonadati</taxon>
        <taxon>Acidobacteriota</taxon>
        <taxon>Terriglobia</taxon>
        <taxon>Terriglobales</taxon>
        <taxon>Acidobacteriaceae</taxon>
        <taxon>Edaphobacter</taxon>
    </lineage>
</organism>
<dbReference type="InterPro" id="IPR019554">
    <property type="entry name" value="Soluble_ligand-bd"/>
</dbReference>
<evidence type="ECO:0000259" key="3">
    <source>
        <dbReference type="Pfam" id="PF02563"/>
    </source>
</evidence>
<protein>
    <submittedName>
        <fullName evidence="5">Protein involved in polysaccharide export with SLBB domain</fullName>
    </submittedName>
</protein>
<evidence type="ECO:0000313" key="5">
    <source>
        <dbReference type="EMBL" id="RSL15656.1"/>
    </source>
</evidence>
<dbReference type="PANTHER" id="PTHR33619">
    <property type="entry name" value="POLYSACCHARIDE EXPORT PROTEIN GFCE-RELATED"/>
    <property type="match status" value="1"/>
</dbReference>
<dbReference type="AlphaFoldDB" id="A0A3R9P858"/>
<dbReference type="InterPro" id="IPR049712">
    <property type="entry name" value="Poly_export"/>
</dbReference>
<gene>
    <name evidence="5" type="ORF">EDE15_1149</name>
</gene>
<dbReference type="EMBL" id="RSDW01000001">
    <property type="protein sequence ID" value="RSL15656.1"/>
    <property type="molecule type" value="Genomic_DNA"/>
</dbReference>
<dbReference type="GO" id="GO:0015159">
    <property type="term" value="F:polysaccharide transmembrane transporter activity"/>
    <property type="evidence" value="ECO:0007669"/>
    <property type="project" value="InterPro"/>
</dbReference>
<comment type="caution">
    <text evidence="5">The sequence shown here is derived from an EMBL/GenBank/DDBJ whole genome shotgun (WGS) entry which is preliminary data.</text>
</comment>
<keyword evidence="1" id="KW-0732">Signal</keyword>
<dbReference type="Gene3D" id="3.10.560.10">
    <property type="entry name" value="Outer membrane lipoprotein wza domain like"/>
    <property type="match status" value="2"/>
</dbReference>
<sequence length="341" mass="36149">MQMPKYLSGKSSLLLVICVIGLAGLRADAQELPSQRVGGSSSFDTPPGLSGNDNAAGHQRLTSLTVVPEDFASLKLAPGFLLGMQVYDVPELSADLRVDSNGDITVPMVGLLHVAGKTITEVQSEIALRLRTGKIINDPRVNLNIEQYAGQNISVLGEVHNPGHLELLAPRNLGDVLALVGGETQYAGNVIEIRRQVNGSPTQLQVHYNQSKDDDSLKSVMINPGDIITVRRAGIVYVLGGVNRPGGYVMQEGGSLNLEQAIALAYGTSMQAATGSIRVARKKPDGSIEEIPVAYKDITRGKVPPTVLQAEDVVYVPISKVKTALTSSLLTSTAGAALIFH</sequence>
<evidence type="ECO:0000256" key="1">
    <source>
        <dbReference type="ARBA" id="ARBA00022729"/>
    </source>
</evidence>
<keyword evidence="6" id="KW-1185">Reference proteome</keyword>
<feature type="domain" description="Soluble ligand binding" evidence="4">
    <location>
        <begin position="153"/>
        <end position="201"/>
    </location>
</feature>
<feature type="domain" description="Soluble ligand binding" evidence="4">
    <location>
        <begin position="235"/>
        <end position="289"/>
    </location>
</feature>
<dbReference type="OrthoDB" id="9815244at2"/>
<accession>A0A3R9P858</accession>